<dbReference type="SUPFAM" id="SSF54913">
    <property type="entry name" value="GlnB-like"/>
    <property type="match status" value="1"/>
</dbReference>
<dbReference type="PANTHER" id="PTHR35983">
    <property type="entry name" value="UPF0166 PROTEIN TM_0021"/>
    <property type="match status" value="1"/>
</dbReference>
<evidence type="ECO:0000313" key="3">
    <source>
        <dbReference type="Proteomes" id="UP000630097"/>
    </source>
</evidence>
<dbReference type="InterPro" id="IPR015867">
    <property type="entry name" value="N-reg_PII/ATP_PRibTrfase_C"/>
</dbReference>
<dbReference type="RefSeq" id="WP_203885893.1">
    <property type="nucleotide sequence ID" value="NZ_BAABHH010000021.1"/>
</dbReference>
<proteinExistence type="inferred from homology"/>
<keyword evidence="3" id="KW-1185">Reference proteome</keyword>
<name>A0A8J3PX31_9ACTN</name>
<dbReference type="EMBL" id="BONV01000031">
    <property type="protein sequence ID" value="GIG82567.1"/>
    <property type="molecule type" value="Genomic_DNA"/>
</dbReference>
<gene>
    <name evidence="2" type="ORF">Pka01_56940</name>
</gene>
<dbReference type="Proteomes" id="UP000630097">
    <property type="component" value="Unassembled WGS sequence"/>
</dbReference>
<evidence type="ECO:0000256" key="1">
    <source>
        <dbReference type="ARBA" id="ARBA00010554"/>
    </source>
</evidence>
<dbReference type="Pfam" id="PF02641">
    <property type="entry name" value="DUF190"/>
    <property type="match status" value="1"/>
</dbReference>
<reference evidence="2 3" key="1">
    <citation type="submission" date="2021-01" db="EMBL/GenBank/DDBJ databases">
        <title>Whole genome shotgun sequence of Planotetraspora kaengkrachanensis NBRC 104272.</title>
        <authorList>
            <person name="Komaki H."/>
            <person name="Tamura T."/>
        </authorList>
    </citation>
    <scope>NUCLEOTIDE SEQUENCE [LARGE SCALE GENOMIC DNA]</scope>
    <source>
        <strain evidence="2 3">NBRC 104272</strain>
    </source>
</reference>
<sequence>MTGLTGTALRLTVFIGESDRWHHKPLSSEIVHRAHKAGLAGASVFRGVEGYGASSRIHTARLLSLSEDLPLCIVMVDTAERIRAFLPQLDELVGEGLAILDEVEVVRHAVRQAAR</sequence>
<organism evidence="2 3">
    <name type="scientific">Planotetraspora kaengkrachanensis</name>
    <dbReference type="NCBI Taxonomy" id="575193"/>
    <lineage>
        <taxon>Bacteria</taxon>
        <taxon>Bacillati</taxon>
        <taxon>Actinomycetota</taxon>
        <taxon>Actinomycetes</taxon>
        <taxon>Streptosporangiales</taxon>
        <taxon>Streptosporangiaceae</taxon>
        <taxon>Planotetraspora</taxon>
    </lineage>
</organism>
<accession>A0A8J3PX31</accession>
<evidence type="ECO:0000313" key="2">
    <source>
        <dbReference type="EMBL" id="GIG82567.1"/>
    </source>
</evidence>
<dbReference type="InterPro" id="IPR003793">
    <property type="entry name" value="UPF0166"/>
</dbReference>
<comment type="similarity">
    <text evidence="1">Belongs to the UPF0166 family.</text>
</comment>
<comment type="caution">
    <text evidence="2">The sequence shown here is derived from an EMBL/GenBank/DDBJ whole genome shotgun (WGS) entry which is preliminary data.</text>
</comment>
<dbReference type="AlphaFoldDB" id="A0A8J3PX31"/>
<dbReference type="Gene3D" id="3.30.70.120">
    <property type="match status" value="1"/>
</dbReference>
<protein>
    <submittedName>
        <fullName evidence="2">UPF0166 protein</fullName>
    </submittedName>
</protein>
<dbReference type="InterPro" id="IPR011322">
    <property type="entry name" value="N-reg_PII-like_a/b"/>
</dbReference>
<dbReference type="PANTHER" id="PTHR35983:SF1">
    <property type="entry name" value="UPF0166 PROTEIN TM_0021"/>
    <property type="match status" value="1"/>
</dbReference>